<evidence type="ECO:0000313" key="1">
    <source>
        <dbReference type="EMBL" id="GFM33247.1"/>
    </source>
</evidence>
<sequence>MTYQLSFSKQEQEIRKLFRDLLSKAESMEDVKKFFYQTVRDLLKDICDPMPEDVAIHDIQLDLDRGEGYLLSDSLMDGANLRPLMQDSDLDVILERLSEHAWGRYRRLEKNPAKTESKMYPIPGR</sequence>
<gene>
    <name evidence="1" type="ORF">DSM101010T_16120</name>
</gene>
<dbReference type="Proteomes" id="UP000503840">
    <property type="component" value="Unassembled WGS sequence"/>
</dbReference>
<reference evidence="1 2" key="1">
    <citation type="submission" date="2020-05" db="EMBL/GenBank/DDBJ databases">
        <title>Draft genome sequence of Desulfovibrio sp. strain HN2T.</title>
        <authorList>
            <person name="Ueno A."/>
            <person name="Tamazawa S."/>
            <person name="Tamamura S."/>
            <person name="Murakami T."/>
            <person name="Kiyama T."/>
            <person name="Inomata H."/>
            <person name="Amano Y."/>
            <person name="Miyakawa K."/>
            <person name="Tamaki H."/>
            <person name="Naganuma T."/>
            <person name="Kaneko K."/>
        </authorList>
    </citation>
    <scope>NUCLEOTIDE SEQUENCE [LARGE SCALE GENOMIC DNA]</scope>
    <source>
        <strain evidence="1 2">HN2</strain>
    </source>
</reference>
<protein>
    <submittedName>
        <fullName evidence="1">Uncharacterized protein</fullName>
    </submittedName>
</protein>
<organism evidence="1 2">
    <name type="scientific">Desulfovibrio subterraneus</name>
    <dbReference type="NCBI Taxonomy" id="2718620"/>
    <lineage>
        <taxon>Bacteria</taxon>
        <taxon>Pseudomonadati</taxon>
        <taxon>Thermodesulfobacteriota</taxon>
        <taxon>Desulfovibrionia</taxon>
        <taxon>Desulfovibrionales</taxon>
        <taxon>Desulfovibrionaceae</taxon>
        <taxon>Desulfovibrio</taxon>
    </lineage>
</organism>
<proteinExistence type="predicted"/>
<dbReference type="AlphaFoldDB" id="A0A7J0BHT6"/>
<keyword evidence="2" id="KW-1185">Reference proteome</keyword>
<comment type="caution">
    <text evidence="1">The sequence shown here is derived from an EMBL/GenBank/DDBJ whole genome shotgun (WGS) entry which is preliminary data.</text>
</comment>
<name>A0A7J0BHT6_9BACT</name>
<dbReference type="EMBL" id="BLVO01000013">
    <property type="protein sequence ID" value="GFM33247.1"/>
    <property type="molecule type" value="Genomic_DNA"/>
</dbReference>
<dbReference type="RefSeq" id="WP_174404919.1">
    <property type="nucleotide sequence ID" value="NZ_BLVO01000013.1"/>
</dbReference>
<accession>A0A7J0BHT6</accession>
<evidence type="ECO:0000313" key="2">
    <source>
        <dbReference type="Proteomes" id="UP000503840"/>
    </source>
</evidence>